<dbReference type="Pfam" id="PF13166">
    <property type="entry name" value="AAA_13"/>
    <property type="match status" value="1"/>
</dbReference>
<reference evidence="2 3" key="1">
    <citation type="submission" date="2018-03" db="EMBL/GenBank/DDBJ databases">
        <authorList>
            <person name="Keele B.F."/>
        </authorList>
    </citation>
    <scope>NUCLEOTIDE SEQUENCE [LARGE SCALE GENOMIC DNA]</scope>
    <source>
        <strain evidence="2 3">CECT 8599</strain>
    </source>
</reference>
<evidence type="ECO:0000313" key="2">
    <source>
        <dbReference type="EMBL" id="SPH19592.1"/>
    </source>
</evidence>
<dbReference type="Proteomes" id="UP000244880">
    <property type="component" value="Unassembled WGS sequence"/>
</dbReference>
<evidence type="ECO:0000313" key="3">
    <source>
        <dbReference type="Proteomes" id="UP000244880"/>
    </source>
</evidence>
<feature type="domain" description="Protein CR006 P-loop" evidence="1">
    <location>
        <begin position="317"/>
        <end position="500"/>
    </location>
</feature>
<accession>A0A2R8B990</accession>
<dbReference type="Gene3D" id="3.40.50.300">
    <property type="entry name" value="P-loop containing nucleotide triphosphate hydrolases"/>
    <property type="match status" value="1"/>
</dbReference>
<sequence length="723" mass="81628">MTTRYQLKMQHCYGIPALNHEFTFENNNMPVAIYAPNGLMKTSLARSFKDFSKGQAPSDLVYPERASSFQVLDENGEQIPNDAVFVVDSINEKYSSAKMSTLLASEELKAEYDEVFNSVGLKREALLKVLKKKAGMTKGIEEAFSTAVGLPQNEFLTALGTVEREVKKDAYAQYSDITYKVLFDPKVVELLDDDEIQKLISQYSEVYDQLLEESQFFKRGVFNHTNAGLVAKNLKDNGWFRGGHTVTLKTGDGVIEISNEAELGAQIEDEKQRILTDKTLGDMFAKVDGKLSTKPLQLFREHLLEHPYLVPELHDINALKRRVWIGYLTTMKSEFVALLDEYDASVEKLKGIVVKAEAELTHWEKVISKFNKRFTVPFKVGVKNKADAVLGIEGPQIEFIFKDTDGNADRRMAPDKLSQVLSNGERRALYILNIIFEVEALTNAQHETLLVVDDIADSFDYKNKYAIIEYLKDISRVDHFHLMVLTHNFDFYRTVKGRLNVFNPNKLIAGRFENEIRFQGDSMGDNPIGAWTGALDDPKCMVGCIPFVRNLAEYSGDNETFTSLTNLLHVKAASDAVTFDDLKTVFQGTLSPNMTNDCYSGDESVLVKVTSMCGDIIDAPLDEVELLDKVILSMGIRLATERFIISKLADPNFANGIAKRQTSKLIKQYDRENDDEVAMALFEQVLLMTPENIHMNSFMFEPILDMAPMHLHDLYRGITALNN</sequence>
<dbReference type="SUPFAM" id="SSF52540">
    <property type="entry name" value="P-loop containing nucleoside triphosphate hydrolases"/>
    <property type="match status" value="1"/>
</dbReference>
<dbReference type="AlphaFoldDB" id="A0A2R8B990"/>
<gene>
    <name evidence="2" type="ORF">ASD8599_00327</name>
</gene>
<protein>
    <recommendedName>
        <fullName evidence="1">Protein CR006 P-loop domain-containing protein</fullName>
    </recommendedName>
</protein>
<dbReference type="RefSeq" id="WP_108826915.1">
    <property type="nucleotide sequence ID" value="NZ_OMOR01000001.1"/>
</dbReference>
<evidence type="ECO:0000259" key="1">
    <source>
        <dbReference type="Pfam" id="PF13166"/>
    </source>
</evidence>
<dbReference type="InterPro" id="IPR027417">
    <property type="entry name" value="P-loop_NTPase"/>
</dbReference>
<keyword evidence="3" id="KW-1185">Reference proteome</keyword>
<proteinExistence type="predicted"/>
<organism evidence="2 3">
    <name type="scientific">Ascidiaceihabitans donghaensis</name>
    <dbReference type="NCBI Taxonomy" id="1510460"/>
    <lineage>
        <taxon>Bacteria</taxon>
        <taxon>Pseudomonadati</taxon>
        <taxon>Pseudomonadota</taxon>
        <taxon>Alphaproteobacteria</taxon>
        <taxon>Rhodobacterales</taxon>
        <taxon>Paracoccaceae</taxon>
        <taxon>Ascidiaceihabitans</taxon>
    </lineage>
</organism>
<dbReference type="OrthoDB" id="4770574at2"/>
<dbReference type="InterPro" id="IPR026866">
    <property type="entry name" value="CR006_AAA"/>
</dbReference>
<name>A0A2R8B990_9RHOB</name>
<dbReference type="EMBL" id="OMOR01000001">
    <property type="protein sequence ID" value="SPH19592.1"/>
    <property type="molecule type" value="Genomic_DNA"/>
</dbReference>